<comment type="subunit">
    <text evidence="9">Homodimer.</text>
</comment>
<dbReference type="SUPFAM" id="SSF52540">
    <property type="entry name" value="P-loop containing nucleoside triphosphate hydrolases"/>
    <property type="match status" value="1"/>
</dbReference>
<keyword evidence="4 9" id="KW-0547">Nucleotide-binding</keyword>
<name>A0ABT8YV31_9SPIR</name>
<feature type="binding site" evidence="9">
    <location>
        <begin position="176"/>
        <end position="177"/>
    </location>
    <ligand>
        <name>ATP</name>
        <dbReference type="ChEBI" id="CHEBI:30616"/>
    </ligand>
</feature>
<dbReference type="Pfam" id="PF13500">
    <property type="entry name" value="AAA_26"/>
    <property type="match status" value="1"/>
</dbReference>
<comment type="caution">
    <text evidence="10">The sequence shown here is derived from an EMBL/GenBank/DDBJ whole genome shotgun (WGS) entry which is preliminary data.</text>
</comment>
<gene>
    <name evidence="9 10" type="primary">bioD</name>
    <name evidence="10" type="ORF">Q5M86_03125</name>
</gene>
<dbReference type="HAMAP" id="MF_00336">
    <property type="entry name" value="BioD"/>
    <property type="match status" value="1"/>
</dbReference>
<dbReference type="NCBIfam" id="TIGR00347">
    <property type="entry name" value="bioD"/>
    <property type="match status" value="1"/>
</dbReference>
<comment type="function">
    <text evidence="9">Catalyzes a mechanistically unusual reaction, the ATP-dependent insertion of CO2 between the N7 and N8 nitrogen atoms of 7,8-diaminopelargonic acid (DAPA, also called 7,8-diammoniononanoate) to form a ureido ring.</text>
</comment>
<comment type="caution">
    <text evidence="9">Lacks conserved residue(s) required for the propagation of feature annotation.</text>
</comment>
<protein>
    <recommendedName>
        <fullName evidence="9">ATP-dependent dethiobiotin synthetase BioD</fullName>
        <ecNumber evidence="9">6.3.3.3</ecNumber>
    </recommendedName>
    <alternativeName>
        <fullName evidence="9">DTB synthetase</fullName>
        <shortName evidence="9">DTBS</shortName>
    </alternativeName>
    <alternativeName>
        <fullName evidence="9">Dethiobiotin synthase</fullName>
    </alternativeName>
</protein>
<evidence type="ECO:0000256" key="1">
    <source>
        <dbReference type="ARBA" id="ARBA00022490"/>
    </source>
</evidence>
<dbReference type="PIRSF" id="PIRSF006755">
    <property type="entry name" value="DTB_synth"/>
    <property type="match status" value="1"/>
</dbReference>
<comment type="pathway">
    <text evidence="9">Cofactor biosynthesis; biotin biosynthesis; biotin from 7,8-diaminononanoate: step 1/2.</text>
</comment>
<dbReference type="Gene3D" id="3.40.50.300">
    <property type="entry name" value="P-loop containing nucleotide triphosphate hydrolases"/>
    <property type="match status" value="1"/>
</dbReference>
<comment type="catalytic activity">
    <reaction evidence="9">
        <text>(7R,8S)-7,8-diammoniononanoate + CO2 + ATP = (4R,5S)-dethiobiotin + ADP + phosphate + 3 H(+)</text>
        <dbReference type="Rhea" id="RHEA:15805"/>
        <dbReference type="ChEBI" id="CHEBI:15378"/>
        <dbReference type="ChEBI" id="CHEBI:16526"/>
        <dbReference type="ChEBI" id="CHEBI:30616"/>
        <dbReference type="ChEBI" id="CHEBI:43474"/>
        <dbReference type="ChEBI" id="CHEBI:149469"/>
        <dbReference type="ChEBI" id="CHEBI:149473"/>
        <dbReference type="ChEBI" id="CHEBI:456216"/>
        <dbReference type="EC" id="6.3.3.3"/>
    </reaction>
</comment>
<proteinExistence type="inferred from homology"/>
<dbReference type="InterPro" id="IPR027417">
    <property type="entry name" value="P-loop_NTPase"/>
</dbReference>
<feature type="binding site" evidence="9">
    <location>
        <begin position="112"/>
        <end position="115"/>
    </location>
    <ligand>
        <name>ATP</name>
        <dbReference type="ChEBI" id="CHEBI:30616"/>
    </ligand>
</feature>
<evidence type="ECO:0000256" key="5">
    <source>
        <dbReference type="ARBA" id="ARBA00022756"/>
    </source>
</evidence>
<keyword evidence="1 9" id="KW-0963">Cytoplasm</keyword>
<evidence type="ECO:0000256" key="9">
    <source>
        <dbReference type="HAMAP-Rule" id="MF_00336"/>
    </source>
</evidence>
<keyword evidence="11" id="KW-1185">Reference proteome</keyword>
<dbReference type="RefSeq" id="WP_304385510.1">
    <property type="nucleotide sequence ID" value="NZ_JAUPBL010000056.1"/>
</dbReference>
<comment type="subcellular location">
    <subcellularLocation>
        <location evidence="9">Cytoplasm</location>
    </subcellularLocation>
</comment>
<comment type="cofactor">
    <cofactor evidence="9">
        <name>Mg(2+)</name>
        <dbReference type="ChEBI" id="CHEBI:18420"/>
    </cofactor>
</comment>
<dbReference type="CDD" id="cd03109">
    <property type="entry name" value="DTBS"/>
    <property type="match status" value="1"/>
</dbReference>
<reference evidence="10" key="1">
    <citation type="submission" date="2023-07" db="EMBL/GenBank/DDBJ databases">
        <title>Mucosal microbiota of week-old chicken and adult hens.</title>
        <authorList>
            <person name="Volf J."/>
            <person name="Karasova D."/>
            <person name="Crhanova M."/>
            <person name="Faldynova M."/>
            <person name="Prikrylova H."/>
            <person name="Zeman M."/>
            <person name="Babak V."/>
            <person name="Rajova J."/>
            <person name="Rychlik I."/>
        </authorList>
    </citation>
    <scope>NUCLEOTIDE SEQUENCE</scope>
    <source>
        <strain evidence="10">ET902</strain>
    </source>
</reference>
<dbReference type="EMBL" id="JAUPBM010000022">
    <property type="protein sequence ID" value="MDO7019763.1"/>
    <property type="molecule type" value="Genomic_DNA"/>
</dbReference>
<keyword evidence="6 9" id="KW-0067">ATP-binding</keyword>
<feature type="binding site" evidence="9">
    <location>
        <position position="112"/>
    </location>
    <ligand>
        <name>Mg(2+)</name>
        <dbReference type="ChEBI" id="CHEBI:18420"/>
    </ligand>
</feature>
<dbReference type="PANTHER" id="PTHR43210:SF2">
    <property type="entry name" value="ATP-DEPENDENT DETHIOBIOTIN SYNTHETASE BIOD 2"/>
    <property type="match status" value="1"/>
</dbReference>
<comment type="similarity">
    <text evidence="9">Belongs to the dethiobiotin synthetase family.</text>
</comment>
<dbReference type="PANTHER" id="PTHR43210">
    <property type="entry name" value="DETHIOBIOTIN SYNTHETASE"/>
    <property type="match status" value="1"/>
</dbReference>
<dbReference type="GO" id="GO:0004141">
    <property type="term" value="F:dethiobiotin synthase activity"/>
    <property type="evidence" value="ECO:0007669"/>
    <property type="project" value="UniProtKB-EC"/>
</dbReference>
<comment type="catalytic activity">
    <reaction evidence="8">
        <text>(7R,8S)-8-amino-7-(carboxyamino)nonanoate + ATP = (4R,5S)-dethiobiotin + ADP + phosphate + H(+)</text>
        <dbReference type="Rhea" id="RHEA:63684"/>
        <dbReference type="ChEBI" id="CHEBI:15378"/>
        <dbReference type="ChEBI" id="CHEBI:30616"/>
        <dbReference type="ChEBI" id="CHEBI:43474"/>
        <dbReference type="ChEBI" id="CHEBI:149470"/>
        <dbReference type="ChEBI" id="CHEBI:149473"/>
        <dbReference type="ChEBI" id="CHEBI:456216"/>
    </reaction>
</comment>
<dbReference type="InterPro" id="IPR004472">
    <property type="entry name" value="DTB_synth_BioD"/>
</dbReference>
<sequence length="222" mass="24947">MAKALFITATGTDIGKTYVSALICKQMKEEGFDIGYYKAALSGSNDITDSDAWYVKERANLTDSYEEMVSYTYKHAYSPHLAAQIEGNPPDMKVIKKAYKNISKNHKYMIVEGSGGIICPIRYDDDKKIFLEDIIKELDLPCLIVADAGLGTINSAVLTIEYMKSKKIKIKGIILNRFEEANVMHEDNKEMIEKITNIKTVGIIDSVNNMELKADNIHSLFE</sequence>
<organism evidence="10 11">
    <name type="scientific">Brachyspira innocens</name>
    <dbReference type="NCBI Taxonomy" id="13264"/>
    <lineage>
        <taxon>Bacteria</taxon>
        <taxon>Pseudomonadati</taxon>
        <taxon>Spirochaetota</taxon>
        <taxon>Spirochaetia</taxon>
        <taxon>Brachyspirales</taxon>
        <taxon>Brachyspiraceae</taxon>
        <taxon>Brachyspira</taxon>
    </lineage>
</organism>
<evidence type="ECO:0000256" key="8">
    <source>
        <dbReference type="ARBA" id="ARBA00047386"/>
    </source>
</evidence>
<feature type="binding site" evidence="9">
    <location>
        <position position="51"/>
    </location>
    <ligand>
        <name>Mg(2+)</name>
        <dbReference type="ChEBI" id="CHEBI:18420"/>
    </ligand>
</feature>
<feature type="binding site" evidence="9">
    <location>
        <position position="51"/>
    </location>
    <ligand>
        <name>ATP</name>
        <dbReference type="ChEBI" id="CHEBI:30616"/>
    </ligand>
</feature>
<keyword evidence="2 9" id="KW-0436">Ligase</keyword>
<dbReference type="Proteomes" id="UP001175147">
    <property type="component" value="Unassembled WGS sequence"/>
</dbReference>
<dbReference type="EC" id="6.3.3.3" evidence="9"/>
<feature type="active site" evidence="9">
    <location>
        <position position="38"/>
    </location>
</feature>
<evidence type="ECO:0000256" key="7">
    <source>
        <dbReference type="ARBA" id="ARBA00022842"/>
    </source>
</evidence>
<evidence type="ECO:0000313" key="10">
    <source>
        <dbReference type="EMBL" id="MDO7019763.1"/>
    </source>
</evidence>
<evidence type="ECO:0000313" key="11">
    <source>
        <dbReference type="Proteomes" id="UP001175147"/>
    </source>
</evidence>
<keyword evidence="3 9" id="KW-0479">Metal-binding</keyword>
<feature type="binding site" evidence="9">
    <location>
        <begin position="13"/>
        <end position="18"/>
    </location>
    <ligand>
        <name>ATP</name>
        <dbReference type="ChEBI" id="CHEBI:30616"/>
    </ligand>
</feature>
<evidence type="ECO:0000256" key="2">
    <source>
        <dbReference type="ARBA" id="ARBA00022598"/>
    </source>
</evidence>
<evidence type="ECO:0000256" key="6">
    <source>
        <dbReference type="ARBA" id="ARBA00022840"/>
    </source>
</evidence>
<accession>A0ABT8YV31</accession>
<evidence type="ECO:0000256" key="4">
    <source>
        <dbReference type="ARBA" id="ARBA00022741"/>
    </source>
</evidence>
<evidence type="ECO:0000256" key="3">
    <source>
        <dbReference type="ARBA" id="ARBA00022723"/>
    </source>
</evidence>
<feature type="binding site" evidence="9">
    <location>
        <position position="42"/>
    </location>
    <ligand>
        <name>substrate</name>
    </ligand>
</feature>
<feature type="binding site" evidence="9">
    <location>
        <position position="17"/>
    </location>
    <ligand>
        <name>Mg(2+)</name>
        <dbReference type="ChEBI" id="CHEBI:18420"/>
    </ligand>
</feature>
<keyword evidence="5 9" id="KW-0093">Biotin biosynthesis</keyword>
<keyword evidence="7 9" id="KW-0460">Magnesium</keyword>